<accession>A0A6J7WHY9</accession>
<protein>
    <submittedName>
        <fullName evidence="2">Uncharacterized protein</fullName>
    </submittedName>
</protein>
<keyword evidence="1" id="KW-1133">Transmembrane helix</keyword>
<keyword evidence="1" id="KW-0472">Membrane</keyword>
<gene>
    <name evidence="2" type="ORF">UFOVP190_337</name>
</gene>
<evidence type="ECO:0000313" key="2">
    <source>
        <dbReference type="EMBL" id="CAB5214956.1"/>
    </source>
</evidence>
<feature type="transmembrane region" description="Helical" evidence="1">
    <location>
        <begin position="65"/>
        <end position="86"/>
    </location>
</feature>
<sequence length="108" mass="12393">MIELTQFIKWLARRVWVLPRRMYDGLTDAYGHDDWYIPLVISCIGVGTLGLLVGVVLYKVLHNEFAAIISLVIWTVGGLFVVTAGVRAMRRAFKQEQNEFIRRLKNGQ</sequence>
<proteinExistence type="predicted"/>
<organism evidence="2">
    <name type="scientific">uncultured Caudovirales phage</name>
    <dbReference type="NCBI Taxonomy" id="2100421"/>
    <lineage>
        <taxon>Viruses</taxon>
        <taxon>Duplodnaviria</taxon>
        <taxon>Heunggongvirae</taxon>
        <taxon>Uroviricota</taxon>
        <taxon>Caudoviricetes</taxon>
        <taxon>Peduoviridae</taxon>
        <taxon>Maltschvirus</taxon>
        <taxon>Maltschvirus maltsch</taxon>
    </lineage>
</organism>
<keyword evidence="1" id="KW-0812">Transmembrane</keyword>
<reference evidence="2" key="1">
    <citation type="submission" date="2020-05" db="EMBL/GenBank/DDBJ databases">
        <authorList>
            <person name="Chiriac C."/>
            <person name="Salcher M."/>
            <person name="Ghai R."/>
            <person name="Kavagutti S V."/>
        </authorList>
    </citation>
    <scope>NUCLEOTIDE SEQUENCE</scope>
</reference>
<evidence type="ECO:0000256" key="1">
    <source>
        <dbReference type="SAM" id="Phobius"/>
    </source>
</evidence>
<feature type="transmembrane region" description="Helical" evidence="1">
    <location>
        <begin position="35"/>
        <end position="58"/>
    </location>
</feature>
<dbReference type="EMBL" id="LR798243">
    <property type="protein sequence ID" value="CAB5214956.1"/>
    <property type="molecule type" value="Genomic_DNA"/>
</dbReference>
<name>A0A6J7WHY9_9CAUD</name>